<comment type="caution">
    <text evidence="2">The sequence shown here is derived from an EMBL/GenBank/DDBJ whole genome shotgun (WGS) entry which is preliminary data.</text>
</comment>
<keyword evidence="3" id="KW-1185">Reference proteome</keyword>
<reference evidence="2 3" key="1">
    <citation type="journal article" date="2016" name="Sci. Rep.">
        <title>Metabolic traits of an uncultured archaeal lineage -MSBL1- from brine pools of the Red Sea.</title>
        <authorList>
            <person name="Mwirichia R."/>
            <person name="Alam I."/>
            <person name="Rashid M."/>
            <person name="Vinu M."/>
            <person name="Ba-Alawi W."/>
            <person name="Anthony Kamau A."/>
            <person name="Kamanda Ngugi D."/>
            <person name="Goker M."/>
            <person name="Klenk H.P."/>
            <person name="Bajic V."/>
            <person name="Stingl U."/>
        </authorList>
    </citation>
    <scope>NUCLEOTIDE SEQUENCE [LARGE SCALE GENOMIC DNA]</scope>
    <source>
        <strain evidence="2">SCGC-AAA385D11</strain>
    </source>
</reference>
<dbReference type="AlphaFoldDB" id="A0A133VPJ3"/>
<evidence type="ECO:0000256" key="1">
    <source>
        <dbReference type="SAM" id="Coils"/>
    </source>
</evidence>
<keyword evidence="1" id="KW-0175">Coiled coil</keyword>
<feature type="coiled-coil region" evidence="1">
    <location>
        <begin position="18"/>
        <end position="74"/>
    </location>
</feature>
<organism evidence="2 3">
    <name type="scientific">candidate division MSBL1 archaeon SCGC-AAA385D11</name>
    <dbReference type="NCBI Taxonomy" id="1698286"/>
    <lineage>
        <taxon>Archaea</taxon>
        <taxon>Methanobacteriati</taxon>
        <taxon>Methanobacteriota</taxon>
        <taxon>candidate division MSBL1</taxon>
    </lineage>
</organism>
<evidence type="ECO:0000313" key="2">
    <source>
        <dbReference type="EMBL" id="KXB08352.1"/>
    </source>
</evidence>
<sequence>MFEKLTEMKEGIGRKLNNERVLEKLDTVEKELKEMEERQKKLSEIDRKLDKIKKGEGNKTLKTIKEDLKELKKEGISGKETAEKLSLIVDLVRDLKNEQLGYGEIAKQLREIQEFVLLDDLAEIKENKEGECPFGKHEEFKEKLDNSPLLCKKTLVMATLIQKRKSITTQEFAELTKYSRQHSYWILEQFVDFGVLYKEKEGRGQINHYKPHRNSVGEPLLRDFLPYVRKRLTKAGICNYSIMDIRDIKRIGKIENLGSE</sequence>
<dbReference type="EMBL" id="LHYK01000002">
    <property type="protein sequence ID" value="KXB08352.1"/>
    <property type="molecule type" value="Genomic_DNA"/>
</dbReference>
<name>A0A133VPJ3_9EURY</name>
<dbReference type="Proteomes" id="UP000070256">
    <property type="component" value="Unassembled WGS sequence"/>
</dbReference>
<protein>
    <submittedName>
        <fullName evidence="2">Uncharacterized protein</fullName>
    </submittedName>
</protein>
<proteinExistence type="predicted"/>
<evidence type="ECO:0000313" key="3">
    <source>
        <dbReference type="Proteomes" id="UP000070256"/>
    </source>
</evidence>
<accession>A0A133VPJ3</accession>
<gene>
    <name evidence="2" type="ORF">AKJ58_00145</name>
</gene>